<evidence type="ECO:0000256" key="1">
    <source>
        <dbReference type="SAM" id="SignalP"/>
    </source>
</evidence>
<dbReference type="VEuPathDB" id="VectorBase:AFUN2_009376"/>
<dbReference type="EnsemblMetazoa" id="AFUN022083-RA">
    <property type="protein sequence ID" value="AFUN022083-PA"/>
    <property type="gene ID" value="AFUN022083"/>
</dbReference>
<dbReference type="VEuPathDB" id="VectorBase:AFUN022083"/>
<feature type="chain" id="PRO_5021185033" description="Protein TsetseEP domain-containing protein" evidence="1">
    <location>
        <begin position="24"/>
        <end position="515"/>
    </location>
</feature>
<evidence type="ECO:0008006" key="3">
    <source>
        <dbReference type="Google" id="ProtNLM"/>
    </source>
</evidence>
<protein>
    <recommendedName>
        <fullName evidence="3">Protein TsetseEP domain-containing protein</fullName>
    </recommendedName>
</protein>
<sequence length="515" mass="56099">MIRLLALALWVQSLLQILPMALAKPDFGISLSITSSGKVSFAAEAAKTVLDAVDDNTPYTAESNYKGLQELADVMVNIASVMVDVGDELVPVVTSLVTDVSGEVSTVFMAVFAKIADLKSAISTQLPTAINEVKRIFDTHYDSEGLDYIPNQLTDGFNRIVLGVDDLKAKLLVLQEGIEDAITEAGDVTALTNPLVKKYVKPAVVYSVVFAINQLKTYLPVVKYTIDSTLENINLADDYLLLVSEAMGQSGTTSTESIDSVRTVTDAISEEVESGLDEYTTDFDDIMAEIETFTNLPTASDIDSLNEALDSYSTTFESLATTRYPAMETQLQDLIDTMSDALAVSSTPGEISSDLLDSLILTVIENGKYAQFCFNKYFGLVFGFLTSLGDSGGLCFDKEIPRLEFLRDTLPIVKEQLLSDFENLVSEISVCDSLTTQAKLDECVLAISGFYTELATQFGLKVQFMFDLIETEAAASTNRFLICIELVKMNLIEINETTLTDDIRSCAMDGPTADD</sequence>
<accession>A0A4Y0BVZ7</accession>
<reference evidence="2" key="1">
    <citation type="submission" date="2020-05" db="UniProtKB">
        <authorList>
            <consortium name="EnsemblMetazoa"/>
        </authorList>
    </citation>
    <scope>IDENTIFICATION</scope>
    <source>
        <strain evidence="2">FUMOZ</strain>
    </source>
</reference>
<keyword evidence="1" id="KW-0732">Signal</keyword>
<dbReference type="AlphaFoldDB" id="A0A4Y0BVZ7"/>
<organism evidence="2">
    <name type="scientific">Anopheles funestus</name>
    <name type="common">African malaria mosquito</name>
    <dbReference type="NCBI Taxonomy" id="62324"/>
    <lineage>
        <taxon>Eukaryota</taxon>
        <taxon>Metazoa</taxon>
        <taxon>Ecdysozoa</taxon>
        <taxon>Arthropoda</taxon>
        <taxon>Hexapoda</taxon>
        <taxon>Insecta</taxon>
        <taxon>Pterygota</taxon>
        <taxon>Neoptera</taxon>
        <taxon>Endopterygota</taxon>
        <taxon>Diptera</taxon>
        <taxon>Nematocera</taxon>
        <taxon>Culicoidea</taxon>
        <taxon>Culicidae</taxon>
        <taxon>Anophelinae</taxon>
        <taxon>Anopheles</taxon>
    </lineage>
</organism>
<feature type="signal peptide" evidence="1">
    <location>
        <begin position="1"/>
        <end position="23"/>
    </location>
</feature>
<name>A0A4Y0BVZ7_ANOFN</name>
<evidence type="ECO:0000313" key="2">
    <source>
        <dbReference type="EnsemblMetazoa" id="AFUN022083-PA"/>
    </source>
</evidence>
<proteinExistence type="predicted"/>